<organism evidence="2 3">
    <name type="scientific">Metschnikowia bicuspidata</name>
    <dbReference type="NCBI Taxonomy" id="27322"/>
    <lineage>
        <taxon>Eukaryota</taxon>
        <taxon>Fungi</taxon>
        <taxon>Dikarya</taxon>
        <taxon>Ascomycota</taxon>
        <taxon>Saccharomycotina</taxon>
        <taxon>Pichiomycetes</taxon>
        <taxon>Metschnikowiaceae</taxon>
        <taxon>Metschnikowia</taxon>
    </lineage>
</organism>
<evidence type="ECO:0000313" key="2">
    <source>
        <dbReference type="EMBL" id="RKP32924.1"/>
    </source>
</evidence>
<evidence type="ECO:0000256" key="1">
    <source>
        <dbReference type="SAM" id="MobiDB-lite"/>
    </source>
</evidence>
<evidence type="ECO:0000313" key="3">
    <source>
        <dbReference type="Proteomes" id="UP000268321"/>
    </source>
</evidence>
<feature type="region of interest" description="Disordered" evidence="1">
    <location>
        <begin position="126"/>
        <end position="206"/>
    </location>
</feature>
<gene>
    <name evidence="2" type="ORF">METBISCDRAFT_21185</name>
</gene>
<feature type="region of interest" description="Disordered" evidence="1">
    <location>
        <begin position="1"/>
        <end position="76"/>
    </location>
</feature>
<dbReference type="OrthoDB" id="349045at2759"/>
<feature type="compositionally biased region" description="Acidic residues" evidence="1">
    <location>
        <begin position="778"/>
        <end position="800"/>
    </location>
</feature>
<dbReference type="AlphaFoldDB" id="A0A4P9ZIA9"/>
<feature type="compositionally biased region" description="Polar residues" evidence="1">
    <location>
        <begin position="36"/>
        <end position="46"/>
    </location>
</feature>
<feature type="compositionally biased region" description="Basic and acidic residues" evidence="1">
    <location>
        <begin position="179"/>
        <end position="199"/>
    </location>
</feature>
<dbReference type="Proteomes" id="UP000268321">
    <property type="component" value="Unassembled WGS sequence"/>
</dbReference>
<feature type="compositionally biased region" description="Basic and acidic residues" evidence="1">
    <location>
        <begin position="135"/>
        <end position="161"/>
    </location>
</feature>
<dbReference type="EMBL" id="ML004429">
    <property type="protein sequence ID" value="RKP32924.1"/>
    <property type="molecule type" value="Genomic_DNA"/>
</dbReference>
<feature type="region of interest" description="Disordered" evidence="1">
    <location>
        <begin position="767"/>
        <end position="800"/>
    </location>
</feature>
<protein>
    <submittedName>
        <fullName evidence="2">Uncharacterized protein</fullName>
    </submittedName>
</protein>
<sequence>MENLVLTLQLGTSDPTLLAPAKAEPQTSAKMGEKTGNLSNGTNHLFESTAPAHSVEVDSEQQAHTGDNFPNGADTIAANSTQEMDSNQYSPAVSAKADAEAVNGLNDAAAPNSELNYAVAAAENAVADGTPNSDEPIKEEVTDGPESKKRGFSESHDEPKKKQQSVLNFFNTEEQASAKSEKESANGDAMAVDKVKPEENQENESTPAPEFLVTFNYKKAAELKLKRAKNKARAAAPEKVRNFDRAAKKPLPKEEPFHLPLVRVQKKSSRSKQPCTTTTILRENNRNARPLPGPLVPLHSDLYDGNVINSENNKAVAAEKLAFGFPVKHNPNLYDIMYILLFLGKFEPVVQAGPLGPEDFEKGLDLATEGRPQISQTMEVFFRRLLVLLLNRKKPIPKDGQRPAIQELQTKYVSFGLPEEWRDDSMVHEVDSFPCNPEDDIVDPSKPPVAPEDLIEYEGSKELPNPSHSKDFEDFGLSGIDSPRQRVILLRTMVVWCLSVSLRVKTFLTSVVGKQEVPGERDNIYVSRAVLKGFAHTAESKKDHEIKVARKIKPNNKGAMQDFDLRLAYMDPTSNPMTHPLALRLNEYVIGDIGFHVGRFYLVRTADASAGGLGSLEEMKKAAKISPADRSMATNFRLYVEDVYSLLQLCLRVDGIEFDADGKEVVHNVKYDDTKYWYTVASNFEELRAFHDHIELKLASSRSSLGTVSSSSDAYRPLLHMCQWLRHVVPIIGELEGTYISGSGEHRAARKKFVDYSAGLAWEEEAEEYQENAGDYNYSDEDEQGFDEDEDGEEEGAFLE</sequence>
<keyword evidence="3" id="KW-1185">Reference proteome</keyword>
<accession>A0A4P9ZIA9</accession>
<proteinExistence type="predicted"/>
<name>A0A4P9ZIA9_9ASCO</name>
<reference evidence="3" key="1">
    <citation type="journal article" date="2018" name="Nat. Microbiol.">
        <title>Leveraging single-cell genomics to expand the fungal tree of life.</title>
        <authorList>
            <person name="Ahrendt S.R."/>
            <person name="Quandt C.A."/>
            <person name="Ciobanu D."/>
            <person name="Clum A."/>
            <person name="Salamov A."/>
            <person name="Andreopoulos B."/>
            <person name="Cheng J.F."/>
            <person name="Woyke T."/>
            <person name="Pelin A."/>
            <person name="Henrissat B."/>
            <person name="Reynolds N.K."/>
            <person name="Benny G.L."/>
            <person name="Smith M.E."/>
            <person name="James T.Y."/>
            <person name="Grigoriev I.V."/>
        </authorList>
    </citation>
    <scope>NUCLEOTIDE SEQUENCE [LARGE SCALE GENOMIC DNA]</scope>
    <source>
        <strain evidence="3">Baker2002</strain>
    </source>
</reference>